<evidence type="ECO:0000313" key="2">
    <source>
        <dbReference type="Proteomes" id="UP000887572"/>
    </source>
</evidence>
<dbReference type="Proteomes" id="UP000887572">
    <property type="component" value="Unplaced"/>
</dbReference>
<reference evidence="3" key="1">
    <citation type="submission" date="2022-11" db="UniProtKB">
        <authorList>
            <consortium name="WormBaseParasite"/>
        </authorList>
    </citation>
    <scope>IDENTIFICATION</scope>
</reference>
<name>A0A914HTF4_GLORO</name>
<sequence length="361" mass="41685">MSDNTKEASQKRLKEIFICADVLFDVFTFCTPFLLGLKVALISDRFDRLVDAHFKLKEWTFGDLHIRRAVEGNGAEIVKRFGNWYEVVEHRLSIPQKPLPGKVIGFERLTISYIDRSVIEFLRSIRRLFDSKCINLLVVTLQNRSWEIIWPLINDKICGISLYSVTFDYLRQFSPAILRKCAKLRFIHSVSGFPKFPADDSADASSGQASAKWLRMPRGDGLPKVLSCGFCPIGMEGLKQEFVNATDPLNFIIFHYYYSCVGIVPFELANNLTGERLVCRRFDKRAGVNWLLVRCPIERDEDKWAEWEKEATEWNWRRPWNSIDINLNQSDVSDGLFDANEGPSEPKKAKNSEDEWNLNLN</sequence>
<dbReference type="WBParaSite" id="Gr19_v10_g3809.t1">
    <property type="protein sequence ID" value="Gr19_v10_g3809.t1"/>
    <property type="gene ID" value="Gr19_v10_g3809"/>
</dbReference>
<proteinExistence type="predicted"/>
<protein>
    <submittedName>
        <fullName evidence="3">Uncharacterized protein</fullName>
    </submittedName>
</protein>
<dbReference type="AlphaFoldDB" id="A0A914HTF4"/>
<accession>A0A914HTF4</accession>
<evidence type="ECO:0000313" key="3">
    <source>
        <dbReference type="WBParaSite" id="Gr19_v10_g3809.t1"/>
    </source>
</evidence>
<evidence type="ECO:0000256" key="1">
    <source>
        <dbReference type="SAM" id="MobiDB-lite"/>
    </source>
</evidence>
<keyword evidence="2" id="KW-1185">Reference proteome</keyword>
<organism evidence="2 3">
    <name type="scientific">Globodera rostochiensis</name>
    <name type="common">Golden nematode worm</name>
    <name type="synonym">Heterodera rostochiensis</name>
    <dbReference type="NCBI Taxonomy" id="31243"/>
    <lineage>
        <taxon>Eukaryota</taxon>
        <taxon>Metazoa</taxon>
        <taxon>Ecdysozoa</taxon>
        <taxon>Nematoda</taxon>
        <taxon>Chromadorea</taxon>
        <taxon>Rhabditida</taxon>
        <taxon>Tylenchina</taxon>
        <taxon>Tylenchomorpha</taxon>
        <taxon>Tylenchoidea</taxon>
        <taxon>Heteroderidae</taxon>
        <taxon>Heteroderinae</taxon>
        <taxon>Globodera</taxon>
    </lineage>
</organism>
<feature type="compositionally biased region" description="Basic and acidic residues" evidence="1">
    <location>
        <begin position="344"/>
        <end position="353"/>
    </location>
</feature>
<feature type="region of interest" description="Disordered" evidence="1">
    <location>
        <begin position="334"/>
        <end position="361"/>
    </location>
</feature>